<name>A0AB74UUH1_9GAMM</name>
<dbReference type="AlphaFoldDB" id="A0AB74UUH1"/>
<protein>
    <submittedName>
        <fullName evidence="1">Uncharacterized protein</fullName>
    </submittedName>
</protein>
<organism evidence="1">
    <name type="scientific">Rhodanobacter sp. FW102-FHT14D07</name>
    <dbReference type="NCBI Taxonomy" id="3351462"/>
    <lineage>
        <taxon>Bacteria</taxon>
        <taxon>Pseudomonadati</taxon>
        <taxon>Pseudomonadota</taxon>
        <taxon>Gammaproteobacteria</taxon>
        <taxon>Lysobacterales</taxon>
        <taxon>Rhodanobacteraceae</taxon>
        <taxon>Rhodanobacter</taxon>
    </lineage>
</organism>
<dbReference type="EMBL" id="CP170721">
    <property type="protein sequence ID" value="XIA18293.1"/>
    <property type="molecule type" value="Genomic_DNA"/>
</dbReference>
<evidence type="ECO:0000313" key="1">
    <source>
        <dbReference type="EMBL" id="XIA18293.1"/>
    </source>
</evidence>
<proteinExistence type="predicted"/>
<accession>A0AB74UUH1</accession>
<sequence length="145" mass="16167">MGVHDWVTFKQGRARFAGGIRGWDEVGHETFAVELGDRVLYGEIKTSFLPDGNNFNIEIVSFGYFSQGDVAMPRPGRTSTRLSPDDMVLARSLISELVSHVSQEDDSVEKPFVMSSDSESRFAGNVHFADHWVLEASDRDDRATP</sequence>
<dbReference type="RefSeq" id="WP_395120577.1">
    <property type="nucleotide sequence ID" value="NZ_CP170721.1"/>
</dbReference>
<gene>
    <name evidence="1" type="ORF">ACFYG5_17315</name>
</gene>
<reference evidence="1" key="1">
    <citation type="submission" date="2024-10" db="EMBL/GenBank/DDBJ databases">
        <authorList>
            <person name="Lesea H.P."/>
            <person name="Kuehl J.V."/>
            <person name="Chandonia J.-M."/>
        </authorList>
    </citation>
    <scope>NUCLEOTIDE SEQUENCE</scope>
    <source>
        <strain evidence="1">FW102-FHT14D07</strain>
    </source>
</reference>